<feature type="compositionally biased region" description="Low complexity" evidence="1">
    <location>
        <begin position="232"/>
        <end position="246"/>
    </location>
</feature>
<evidence type="ECO:0000256" key="1">
    <source>
        <dbReference type="SAM" id="MobiDB-lite"/>
    </source>
</evidence>
<dbReference type="InterPro" id="IPR002083">
    <property type="entry name" value="MATH/TRAF_dom"/>
</dbReference>
<feature type="signal peptide" evidence="2">
    <location>
        <begin position="1"/>
        <end position="20"/>
    </location>
</feature>
<dbReference type="SUPFAM" id="SSF49599">
    <property type="entry name" value="TRAF domain-like"/>
    <property type="match status" value="1"/>
</dbReference>
<feature type="compositionally biased region" description="Basic and acidic residues" evidence="1">
    <location>
        <begin position="164"/>
        <end position="173"/>
    </location>
</feature>
<dbReference type="CDD" id="cd00037">
    <property type="entry name" value="CLECT"/>
    <property type="match status" value="1"/>
</dbReference>
<sequence>MKLFLIYFVLGFFSSTPGKSSCPGRYKSVSYQLGSKRKESCYFVSTEYIRWEDAGYFCARNHNGYLAEFASLPEWEAFKTFISNIANRTKDKLWDGQHAWIGGSRVWKWNTSGEILDPLLSNGFPKDDLYGLTINVHSKKMVPQKLTSLVCPGHPTIHSYVCESDERVERETENQGSEKLAGNNSESRQEVQQLQEEAVALTSSLERTEGLLREREQIILSLERELEASRKTTTLPSTTEATTSLEQPPKPQEQATDFLISNVTFAIKESDYEGDAENGEAKSNVVEAGGLSWRMSMRGSIFPRILVHAEGGRGAPSPWTLTAQSLTVKVLRKGGEGGTPYTLRLEGATFSSEKGVLGMLSGWSWIGLTNPSNRFLDPQGTLHLEVSFEEAAMSPSPPPQRPTLWEAEATLQLRNVTSSLRDLGELIFSPSIHVGGKEWRVWVGRGFSDGYSFRLLCNPEERSTWSLKVDFTITLLSAEGGGGNLEKKMEGEEVRGGSPWTSWLFIPDSSIGRFLTGDNLSVAVKIRVHH</sequence>
<dbReference type="Gene3D" id="3.10.100.10">
    <property type="entry name" value="Mannose-Binding Protein A, subunit A"/>
    <property type="match status" value="1"/>
</dbReference>
<protein>
    <recommendedName>
        <fullName evidence="3">MATH domain-containing protein</fullName>
    </recommendedName>
</protein>
<dbReference type="Gene3D" id="2.60.210.10">
    <property type="entry name" value="Apoptosis, Tumor Necrosis Factor Receptor Associated Protein 2, Chain A"/>
    <property type="match status" value="1"/>
</dbReference>
<feature type="region of interest" description="Disordered" evidence="1">
    <location>
        <begin position="164"/>
        <end position="192"/>
    </location>
</feature>
<keyword evidence="2" id="KW-0732">Signal</keyword>
<dbReference type="InterPro" id="IPR016186">
    <property type="entry name" value="C-type_lectin-like/link_sf"/>
</dbReference>
<name>A0A7R8WR61_9CRUS</name>
<reference evidence="4" key="1">
    <citation type="submission" date="2020-11" db="EMBL/GenBank/DDBJ databases">
        <authorList>
            <person name="Tran Van P."/>
        </authorList>
    </citation>
    <scope>NUCLEOTIDE SEQUENCE</scope>
</reference>
<accession>A0A7R8WR61</accession>
<evidence type="ECO:0000256" key="2">
    <source>
        <dbReference type="SAM" id="SignalP"/>
    </source>
</evidence>
<proteinExistence type="predicted"/>
<organism evidence="4">
    <name type="scientific">Cyprideis torosa</name>
    <dbReference type="NCBI Taxonomy" id="163714"/>
    <lineage>
        <taxon>Eukaryota</taxon>
        <taxon>Metazoa</taxon>
        <taxon>Ecdysozoa</taxon>
        <taxon>Arthropoda</taxon>
        <taxon>Crustacea</taxon>
        <taxon>Oligostraca</taxon>
        <taxon>Ostracoda</taxon>
        <taxon>Podocopa</taxon>
        <taxon>Podocopida</taxon>
        <taxon>Cytherocopina</taxon>
        <taxon>Cytheroidea</taxon>
        <taxon>Cytherideidae</taxon>
        <taxon>Cyprideis</taxon>
    </lineage>
</organism>
<dbReference type="InterPro" id="IPR008974">
    <property type="entry name" value="TRAF-like"/>
</dbReference>
<evidence type="ECO:0000313" key="4">
    <source>
        <dbReference type="EMBL" id="CAD7233491.1"/>
    </source>
</evidence>
<dbReference type="EMBL" id="OB666360">
    <property type="protein sequence ID" value="CAD7233491.1"/>
    <property type="molecule type" value="Genomic_DNA"/>
</dbReference>
<feature type="compositionally biased region" description="Polar residues" evidence="1">
    <location>
        <begin position="174"/>
        <end position="186"/>
    </location>
</feature>
<gene>
    <name evidence="4" type="ORF">CTOB1V02_LOCUS11313</name>
</gene>
<feature type="domain" description="MATH" evidence="3">
    <location>
        <begin position="423"/>
        <end position="488"/>
    </location>
</feature>
<evidence type="ECO:0000259" key="3">
    <source>
        <dbReference type="Pfam" id="PF00917"/>
    </source>
</evidence>
<dbReference type="InterPro" id="IPR016187">
    <property type="entry name" value="CTDL_fold"/>
</dbReference>
<feature type="chain" id="PRO_5043366473" description="MATH domain-containing protein" evidence="2">
    <location>
        <begin position="21"/>
        <end position="530"/>
    </location>
</feature>
<dbReference type="SUPFAM" id="SSF56436">
    <property type="entry name" value="C-type lectin-like"/>
    <property type="match status" value="1"/>
</dbReference>
<feature type="region of interest" description="Disordered" evidence="1">
    <location>
        <begin position="229"/>
        <end position="254"/>
    </location>
</feature>
<dbReference type="CDD" id="cd00121">
    <property type="entry name" value="MATH"/>
    <property type="match status" value="1"/>
</dbReference>
<dbReference type="AlphaFoldDB" id="A0A7R8WR61"/>
<dbReference type="Pfam" id="PF00917">
    <property type="entry name" value="MATH"/>
    <property type="match status" value="1"/>
</dbReference>